<sequence>MTCLLSLAKAAKELKFSENNPKGNFENKPVNDQTDHLMLGKSGRIIFYRDEALNYLMFFNIIQTTLVIKAAIDKEDHCAVAIKVCNIATVSRLLQVLDISVLKWIKCFLQ</sequence>
<proteinExistence type="predicted"/>
<reference evidence="1" key="1">
    <citation type="submission" date="2016-07" db="EMBL/GenBank/DDBJ databases">
        <authorList>
            <person name="Bretaudeau A."/>
        </authorList>
    </citation>
    <scope>NUCLEOTIDE SEQUENCE</scope>
    <source>
        <strain evidence="1">Rice</strain>
        <tissue evidence="1">Whole body</tissue>
    </source>
</reference>
<name>A0A2H1UZY4_SPOFR</name>
<evidence type="ECO:0000313" key="1">
    <source>
        <dbReference type="EMBL" id="SOQ34086.1"/>
    </source>
</evidence>
<organism evidence="1">
    <name type="scientific">Spodoptera frugiperda</name>
    <name type="common">Fall armyworm</name>
    <dbReference type="NCBI Taxonomy" id="7108"/>
    <lineage>
        <taxon>Eukaryota</taxon>
        <taxon>Metazoa</taxon>
        <taxon>Ecdysozoa</taxon>
        <taxon>Arthropoda</taxon>
        <taxon>Hexapoda</taxon>
        <taxon>Insecta</taxon>
        <taxon>Pterygota</taxon>
        <taxon>Neoptera</taxon>
        <taxon>Endopterygota</taxon>
        <taxon>Lepidoptera</taxon>
        <taxon>Glossata</taxon>
        <taxon>Ditrysia</taxon>
        <taxon>Noctuoidea</taxon>
        <taxon>Noctuidae</taxon>
        <taxon>Amphipyrinae</taxon>
        <taxon>Spodoptera</taxon>
    </lineage>
</organism>
<accession>A0A2H1UZY4</accession>
<dbReference type="AlphaFoldDB" id="A0A2H1UZY4"/>
<dbReference type="EMBL" id="ODYU01000021">
    <property type="protein sequence ID" value="SOQ34086.1"/>
    <property type="molecule type" value="Genomic_DNA"/>
</dbReference>
<gene>
    <name evidence="1" type="ORF">SFRICE_001015</name>
</gene>
<protein>
    <submittedName>
        <fullName evidence="1">SFRICE_001015</fullName>
    </submittedName>
</protein>